<keyword evidence="1" id="KW-0732">Signal</keyword>
<organism evidence="2 3">
    <name type="scientific">Roseibium hamelinense</name>
    <dbReference type="NCBI Taxonomy" id="150831"/>
    <lineage>
        <taxon>Bacteria</taxon>
        <taxon>Pseudomonadati</taxon>
        <taxon>Pseudomonadota</taxon>
        <taxon>Alphaproteobacteria</taxon>
        <taxon>Hyphomicrobiales</taxon>
        <taxon>Stappiaceae</taxon>
        <taxon>Roseibium</taxon>
    </lineage>
</organism>
<evidence type="ECO:0000256" key="1">
    <source>
        <dbReference type="SAM" id="SignalP"/>
    </source>
</evidence>
<reference evidence="2 3" key="1">
    <citation type="submission" date="2019-07" db="EMBL/GenBank/DDBJ databases">
        <title>Genomic Encyclopedia of Archaeal and Bacterial Type Strains, Phase II (KMG-II): from individual species to whole genera.</title>
        <authorList>
            <person name="Goeker M."/>
        </authorList>
    </citation>
    <scope>NUCLEOTIDE SEQUENCE [LARGE SCALE GENOMIC DNA]</scope>
    <source>
        <strain evidence="2 3">ATCC BAA-252</strain>
    </source>
</reference>
<proteinExistence type="predicted"/>
<feature type="signal peptide" evidence="1">
    <location>
        <begin position="1"/>
        <end position="27"/>
    </location>
</feature>
<dbReference type="EMBL" id="VLLF01000001">
    <property type="protein sequence ID" value="TWI93312.1"/>
    <property type="molecule type" value="Genomic_DNA"/>
</dbReference>
<name>A0A562TI88_9HYPH</name>
<gene>
    <name evidence="2" type="ORF">JM93_00868</name>
</gene>
<comment type="caution">
    <text evidence="2">The sequence shown here is derived from an EMBL/GenBank/DDBJ whole genome shotgun (WGS) entry which is preliminary data.</text>
</comment>
<dbReference type="Proteomes" id="UP000320593">
    <property type="component" value="Unassembled WGS sequence"/>
</dbReference>
<evidence type="ECO:0000313" key="3">
    <source>
        <dbReference type="Proteomes" id="UP000320593"/>
    </source>
</evidence>
<feature type="chain" id="PRO_5021917132" evidence="1">
    <location>
        <begin position="28"/>
        <end position="111"/>
    </location>
</feature>
<sequence length="111" mass="11903">MSLFKTLGLTIATAGTLFAATLMSANAGPGMGSSLVECYNNWINYCDEHTAGYPNNCYTESLNMCDETHSAAISEIPGYKVQAMKRNSLRKAKPARATLKAPAVNPVRLAN</sequence>
<keyword evidence="3" id="KW-1185">Reference proteome</keyword>
<dbReference type="OrthoDB" id="7678501at2"/>
<dbReference type="RefSeq" id="WP_145340784.1">
    <property type="nucleotide sequence ID" value="NZ_SMLY01000060.1"/>
</dbReference>
<dbReference type="AlphaFoldDB" id="A0A562TI88"/>
<evidence type="ECO:0000313" key="2">
    <source>
        <dbReference type="EMBL" id="TWI93312.1"/>
    </source>
</evidence>
<protein>
    <submittedName>
        <fullName evidence="2">Uncharacterized protein</fullName>
    </submittedName>
</protein>
<accession>A0A562TI88</accession>